<protein>
    <submittedName>
        <fullName evidence="1">Coat F domain protein</fullName>
    </submittedName>
</protein>
<dbReference type="InterPro" id="IPR009078">
    <property type="entry name" value="Ferritin-like_SF"/>
</dbReference>
<organism evidence="1 2">
    <name type="scientific">Clostridium formicaceticum</name>
    <dbReference type="NCBI Taxonomy" id="1497"/>
    <lineage>
        <taxon>Bacteria</taxon>
        <taxon>Bacillati</taxon>
        <taxon>Bacillota</taxon>
        <taxon>Clostridia</taxon>
        <taxon>Eubacteriales</taxon>
        <taxon>Clostridiaceae</taxon>
        <taxon>Clostridium</taxon>
    </lineage>
</organism>
<reference evidence="1 2" key="1">
    <citation type="submission" date="2017-03" db="EMBL/GenBank/DDBJ databases">
        <title>Complete sequence of Clostridium formicaceticum DSM 92.</title>
        <authorList>
            <person name="Poehlein A."/>
            <person name="Karl M."/>
            <person name="Bengelsdorf F.R."/>
            <person name="Duerre P."/>
            <person name="Daniel R."/>
        </authorList>
    </citation>
    <scope>NUCLEOTIDE SEQUENCE [LARGE SCALE GENOMIC DNA]</scope>
    <source>
        <strain evidence="1 2">DSM 92</strain>
    </source>
</reference>
<dbReference type="InterPro" id="IPR012851">
    <property type="entry name" value="Spore_coat_CotF-like"/>
</dbReference>
<dbReference type="AlphaFoldDB" id="A0AAC9WJB1"/>
<proteinExistence type="predicted"/>
<accession>A0AAC9WJB1</accession>
<dbReference type="EMBL" id="CP020559">
    <property type="protein sequence ID" value="ARE89310.1"/>
    <property type="molecule type" value="Genomic_DNA"/>
</dbReference>
<name>A0AAC9WJB1_9CLOT</name>
<evidence type="ECO:0000313" key="1">
    <source>
        <dbReference type="EMBL" id="ARE89310.1"/>
    </source>
</evidence>
<evidence type="ECO:0000313" key="2">
    <source>
        <dbReference type="Proteomes" id="UP000192478"/>
    </source>
</evidence>
<sequence>MTEKYVSATYNTAIFEFTNTNVRQILDHIQKEKQQHGEDIFNYMQSHGMYQPQ</sequence>
<gene>
    <name evidence="1" type="ORF">CLFO_37170</name>
</gene>
<dbReference type="Pfam" id="PF07875">
    <property type="entry name" value="Coat_F"/>
    <property type="match status" value="1"/>
</dbReference>
<dbReference type="SUPFAM" id="SSF47240">
    <property type="entry name" value="Ferritin-like"/>
    <property type="match status" value="1"/>
</dbReference>
<dbReference type="Proteomes" id="UP000192478">
    <property type="component" value="Chromosome"/>
</dbReference>